<dbReference type="InterPro" id="IPR001239">
    <property type="entry name" value="Prot_inh_Kazal-m"/>
</dbReference>
<keyword evidence="10" id="KW-1185">Reference proteome</keyword>
<dbReference type="Proteomes" id="UP000694380">
    <property type="component" value="Unplaced"/>
</dbReference>
<dbReference type="InterPro" id="IPR036058">
    <property type="entry name" value="Kazal_dom_sf"/>
</dbReference>
<evidence type="ECO:0000256" key="3">
    <source>
        <dbReference type="ARBA" id="ARBA00022525"/>
    </source>
</evidence>
<dbReference type="Gene3D" id="3.30.60.30">
    <property type="match status" value="2"/>
</dbReference>
<protein>
    <recommendedName>
        <fullName evidence="2">Ovomucoid</fullName>
    </recommendedName>
</protein>
<evidence type="ECO:0000256" key="2">
    <source>
        <dbReference type="ARBA" id="ARBA00019248"/>
    </source>
</evidence>
<dbReference type="SUPFAM" id="SSF100895">
    <property type="entry name" value="Kazal-type serine protease inhibitors"/>
    <property type="match status" value="2"/>
</dbReference>
<keyword evidence="3" id="KW-0964">Secreted</keyword>
<dbReference type="Ensembl" id="ENSCPBT00000002017.1">
    <property type="protein sequence ID" value="ENSCPBP00000001632.1"/>
    <property type="gene ID" value="ENSCPBG00000001278.1"/>
</dbReference>
<dbReference type="SMART" id="SM00280">
    <property type="entry name" value="KAZAL"/>
    <property type="match status" value="2"/>
</dbReference>
<reference evidence="9" key="1">
    <citation type="submission" date="2025-08" db="UniProtKB">
        <authorList>
            <consortium name="Ensembl"/>
        </authorList>
    </citation>
    <scope>IDENTIFICATION</scope>
</reference>
<dbReference type="PROSITE" id="PS51465">
    <property type="entry name" value="KAZAL_2"/>
    <property type="match status" value="2"/>
</dbReference>
<evidence type="ECO:0000256" key="4">
    <source>
        <dbReference type="ARBA" id="ARBA00022690"/>
    </source>
</evidence>
<accession>A0A8C3F3C8</accession>
<evidence type="ECO:0000256" key="1">
    <source>
        <dbReference type="ARBA" id="ARBA00004613"/>
    </source>
</evidence>
<keyword evidence="4" id="KW-0646">Protease inhibitor</keyword>
<dbReference type="PANTHER" id="PTHR47729:SF1">
    <property type="entry name" value="OVOMUCOID-LIKE-RELATED"/>
    <property type="match status" value="1"/>
</dbReference>
<feature type="domain" description="Kazal-like" evidence="8">
    <location>
        <begin position="63"/>
        <end position="101"/>
    </location>
</feature>
<feature type="domain" description="Kazal-like" evidence="8">
    <location>
        <begin position="6"/>
        <end position="61"/>
    </location>
</feature>
<dbReference type="GO" id="GO:0004867">
    <property type="term" value="F:serine-type endopeptidase inhibitor activity"/>
    <property type="evidence" value="ECO:0007669"/>
    <property type="project" value="UniProtKB-KW"/>
</dbReference>
<dbReference type="InterPro" id="IPR051597">
    <property type="entry name" value="Bifunctional_prot_inhibitor"/>
</dbReference>
<evidence type="ECO:0000313" key="10">
    <source>
        <dbReference type="Proteomes" id="UP000694380"/>
    </source>
</evidence>
<evidence type="ECO:0000256" key="5">
    <source>
        <dbReference type="ARBA" id="ARBA00022737"/>
    </source>
</evidence>
<evidence type="ECO:0000313" key="9">
    <source>
        <dbReference type="Ensembl" id="ENSCPBP00000001632.1"/>
    </source>
</evidence>
<sequence>APIPELGRAGFCSEYKKPPSVCTEEYNPVCGTDGKTYSNKCYFCKAGRTSYTTGQDTVCDGPPSACTREYSPVCGTDGRSHSNKCFFCKEVFLCFARLGEC</sequence>
<dbReference type="PANTHER" id="PTHR47729">
    <property type="entry name" value="SERINE PEPTIDASE INHIBITOR, KAZAL TYPE 2, TANDEM DUPLICATE 1-RELATED"/>
    <property type="match status" value="1"/>
</dbReference>
<dbReference type="InterPro" id="IPR002350">
    <property type="entry name" value="Kazal_dom"/>
</dbReference>
<reference evidence="9" key="2">
    <citation type="submission" date="2025-09" db="UniProtKB">
        <authorList>
            <consortium name="Ensembl"/>
        </authorList>
    </citation>
    <scope>IDENTIFICATION</scope>
</reference>
<dbReference type="AlphaFoldDB" id="A0A8C3F3C8"/>
<comment type="subcellular location">
    <subcellularLocation>
        <location evidence="1">Secreted</location>
    </subcellularLocation>
</comment>
<dbReference type="PROSITE" id="PS00282">
    <property type="entry name" value="KAZAL_1"/>
    <property type="match status" value="1"/>
</dbReference>
<keyword evidence="5" id="KW-0677">Repeat</keyword>
<keyword evidence="7" id="KW-1015">Disulfide bond</keyword>
<dbReference type="GO" id="GO:0005576">
    <property type="term" value="C:extracellular region"/>
    <property type="evidence" value="ECO:0007669"/>
    <property type="project" value="UniProtKB-SubCell"/>
</dbReference>
<dbReference type="Pfam" id="PF00050">
    <property type="entry name" value="Kazal_1"/>
    <property type="match status" value="2"/>
</dbReference>
<dbReference type="PRINTS" id="PR00290">
    <property type="entry name" value="KAZALINHBTR"/>
</dbReference>
<dbReference type="GeneTree" id="ENSGT01130000278565"/>
<evidence type="ECO:0000259" key="8">
    <source>
        <dbReference type="PROSITE" id="PS51465"/>
    </source>
</evidence>
<evidence type="ECO:0000256" key="7">
    <source>
        <dbReference type="ARBA" id="ARBA00023157"/>
    </source>
</evidence>
<name>A0A8C3F3C8_CHRPI</name>
<dbReference type="CDD" id="cd00104">
    <property type="entry name" value="KAZAL_FS"/>
    <property type="match status" value="1"/>
</dbReference>
<keyword evidence="6" id="KW-0722">Serine protease inhibitor</keyword>
<organism evidence="9 10">
    <name type="scientific">Chrysemys picta bellii</name>
    <name type="common">Western painted turtle</name>
    <name type="synonym">Emys bellii</name>
    <dbReference type="NCBI Taxonomy" id="8478"/>
    <lineage>
        <taxon>Eukaryota</taxon>
        <taxon>Metazoa</taxon>
        <taxon>Chordata</taxon>
        <taxon>Craniata</taxon>
        <taxon>Vertebrata</taxon>
        <taxon>Euteleostomi</taxon>
        <taxon>Archelosauria</taxon>
        <taxon>Testudinata</taxon>
        <taxon>Testudines</taxon>
        <taxon>Cryptodira</taxon>
        <taxon>Durocryptodira</taxon>
        <taxon>Testudinoidea</taxon>
        <taxon>Emydidae</taxon>
        <taxon>Chrysemys</taxon>
    </lineage>
</organism>
<proteinExistence type="predicted"/>
<evidence type="ECO:0000256" key="6">
    <source>
        <dbReference type="ARBA" id="ARBA00022900"/>
    </source>
</evidence>